<feature type="region of interest" description="Disordered" evidence="1">
    <location>
        <begin position="404"/>
        <end position="437"/>
    </location>
</feature>
<sequence length="437" mass="46996">MSAHLATGDPRLSFWLHVREFAVPASVIETATARRIAGDWAGACAAARVDVDLDLRSAAQRHGRELADRLRCDLRALAPDLLRWHLPRVAPLGLLRPGLTLSLARYGAVHLVVRTPPDRASGGQRFSLALQDGTAPRRPAHGRAPEHPADASHPHPHPSPRFRLDLHRHLWDAGRSGELPLRSGGPDRWAAEARILLRAEGRPDGAGAVRVRLGAREVVVGTGPGAPPVLPALPVLPVLPDAAVRVPPDLELLRAGLIGPEALHPLVAAALAPTPPARTAATPSGPGRSPDRPRVVRCRGSLHRIGLVDGVLTALDHHPDEVRREELLMELTGTPLPCLRTIDDAHRRPEGLADVRARLDHGDTAGALAAVEDLLGPDATLRTGPLRDALAEAAERMVAHGLFRAGLTDPAPRRRADVRPRPRPQENRAHPRHANDR</sequence>
<dbReference type="EMBL" id="CP108110">
    <property type="protein sequence ID" value="WUQ87771.1"/>
    <property type="molecule type" value="Genomic_DNA"/>
</dbReference>
<proteinExistence type="predicted"/>
<feature type="compositionally biased region" description="Basic and acidic residues" evidence="1">
    <location>
        <begin position="143"/>
        <end position="153"/>
    </location>
</feature>
<feature type="compositionally biased region" description="Basic and acidic residues" evidence="1">
    <location>
        <begin position="411"/>
        <end position="437"/>
    </location>
</feature>
<protein>
    <submittedName>
        <fullName evidence="2">Uncharacterized protein</fullName>
    </submittedName>
</protein>
<dbReference type="RefSeq" id="WP_328958327.1">
    <property type="nucleotide sequence ID" value="NZ_CP108110.1"/>
</dbReference>
<feature type="region of interest" description="Disordered" evidence="1">
    <location>
        <begin position="134"/>
        <end position="160"/>
    </location>
</feature>
<keyword evidence="3" id="KW-1185">Reference proteome</keyword>
<gene>
    <name evidence="2" type="ORF">OHA16_35195</name>
</gene>
<feature type="compositionally biased region" description="Low complexity" evidence="1">
    <location>
        <begin position="275"/>
        <end position="288"/>
    </location>
</feature>
<accession>A0ABZ1U9Q7</accession>
<feature type="region of interest" description="Disordered" evidence="1">
    <location>
        <begin position="275"/>
        <end position="294"/>
    </location>
</feature>
<dbReference type="Proteomes" id="UP001432222">
    <property type="component" value="Chromosome"/>
</dbReference>
<organism evidence="2 3">
    <name type="scientific">Kitasatospora purpeofusca</name>
    <dbReference type="NCBI Taxonomy" id="67352"/>
    <lineage>
        <taxon>Bacteria</taxon>
        <taxon>Bacillati</taxon>
        <taxon>Actinomycetota</taxon>
        <taxon>Actinomycetes</taxon>
        <taxon>Kitasatosporales</taxon>
        <taxon>Streptomycetaceae</taxon>
        <taxon>Kitasatospora</taxon>
    </lineage>
</organism>
<evidence type="ECO:0000313" key="3">
    <source>
        <dbReference type="Proteomes" id="UP001432222"/>
    </source>
</evidence>
<evidence type="ECO:0000256" key="1">
    <source>
        <dbReference type="SAM" id="MobiDB-lite"/>
    </source>
</evidence>
<evidence type="ECO:0000313" key="2">
    <source>
        <dbReference type="EMBL" id="WUQ87771.1"/>
    </source>
</evidence>
<reference evidence="2" key="1">
    <citation type="submission" date="2022-10" db="EMBL/GenBank/DDBJ databases">
        <title>The complete genomes of actinobacterial strains from the NBC collection.</title>
        <authorList>
            <person name="Joergensen T.S."/>
            <person name="Alvarez Arevalo M."/>
            <person name="Sterndorff E.B."/>
            <person name="Faurdal D."/>
            <person name="Vuksanovic O."/>
            <person name="Mourched A.-S."/>
            <person name="Charusanti P."/>
            <person name="Shaw S."/>
            <person name="Blin K."/>
            <person name="Weber T."/>
        </authorList>
    </citation>
    <scope>NUCLEOTIDE SEQUENCE</scope>
    <source>
        <strain evidence="2">NBC_00222</strain>
    </source>
</reference>
<name>A0ABZ1U9Q7_9ACTN</name>